<dbReference type="OrthoDB" id="9775482at2"/>
<dbReference type="PANTHER" id="PTHR41317:SF1">
    <property type="entry name" value="PD-(D_E)XK NUCLEASE FAMILY TRANSPOSASE"/>
    <property type="match status" value="1"/>
</dbReference>
<dbReference type="PANTHER" id="PTHR41317">
    <property type="entry name" value="PD-(D_E)XK NUCLEASE FAMILY TRANSPOSASE"/>
    <property type="match status" value="1"/>
</dbReference>
<dbReference type="EMBL" id="CYZU01000014">
    <property type="protein sequence ID" value="CUO31363.1"/>
    <property type="molecule type" value="Genomic_DNA"/>
</dbReference>
<dbReference type="InterPro" id="IPR010106">
    <property type="entry name" value="RpnA"/>
</dbReference>
<dbReference type="Pfam" id="PF12784">
    <property type="entry name" value="PDDEXK_2"/>
    <property type="match status" value="1"/>
</dbReference>
<evidence type="ECO:0000313" key="2">
    <source>
        <dbReference type="Proteomes" id="UP000095544"/>
    </source>
</evidence>
<dbReference type="AlphaFoldDB" id="A0A174E0T4"/>
<reference evidence="1 2" key="1">
    <citation type="submission" date="2015-09" db="EMBL/GenBank/DDBJ databases">
        <authorList>
            <consortium name="Pathogen Informatics"/>
        </authorList>
    </citation>
    <scope>NUCLEOTIDE SEQUENCE [LARGE SCALE GENOMIC DNA]</scope>
    <source>
        <strain evidence="1 2">2789STDY5834876</strain>
    </source>
</reference>
<dbReference type="Proteomes" id="UP000095544">
    <property type="component" value="Unassembled WGS sequence"/>
</dbReference>
<protein>
    <submittedName>
        <fullName evidence="1">PD-(D/E)XK nuclease family transposase</fullName>
    </submittedName>
</protein>
<name>A0A174E0T4_9FIRM</name>
<sequence>MDTKRKIKPLKELNLTNRFLFDEVLEDPGAHQDVLSIIFGRTVPLLNKNETEKELRVSPLLRTIRLDVFSMDEEAAIYNTEMQQKKKGDLAKRSRYYQAIIDASLLEPGVPDYSQLNTAYIIMIMTFDLFGYEKYMYTFKSRCEEVPECCLEDGAVRIFLNTRGKNRHEVSEELMQFLYYLEHTNDETAMNTISERIKRIHQRVRKVKTSEEAGVRYMQAWEERYYEREEARNEGIEQGIKALVLDYIEEEFDKDKIIKKLQKRFTMTEDKAKEYYERFRQTE</sequence>
<dbReference type="STRING" id="39482.ERS852491_01837"/>
<dbReference type="NCBIfam" id="TIGR01784">
    <property type="entry name" value="T_den_put_tspse"/>
    <property type="match status" value="1"/>
</dbReference>
<evidence type="ECO:0000313" key="1">
    <source>
        <dbReference type="EMBL" id="CUO31363.1"/>
    </source>
</evidence>
<accession>A0A174E0T4</accession>
<proteinExistence type="predicted"/>
<gene>
    <name evidence="1" type="ORF">ERS852491_01837</name>
</gene>
<dbReference type="RefSeq" id="WP_055152738.1">
    <property type="nucleotide sequence ID" value="NZ_CYZU01000014.1"/>
</dbReference>
<organism evidence="1 2">
    <name type="scientific">Faecalicatena contorta</name>
    <dbReference type="NCBI Taxonomy" id="39482"/>
    <lineage>
        <taxon>Bacteria</taxon>
        <taxon>Bacillati</taxon>
        <taxon>Bacillota</taxon>
        <taxon>Clostridia</taxon>
        <taxon>Lachnospirales</taxon>
        <taxon>Lachnospiraceae</taxon>
        <taxon>Faecalicatena</taxon>
    </lineage>
</organism>